<name>A0ABU2A604_9BURK</name>
<feature type="chain" id="PRO_5045608338" evidence="2">
    <location>
        <begin position="20"/>
        <end position="81"/>
    </location>
</feature>
<organism evidence="3 4">
    <name type="scientific">Roseateles asaccharophilus</name>
    <dbReference type="NCBI Taxonomy" id="582607"/>
    <lineage>
        <taxon>Bacteria</taxon>
        <taxon>Pseudomonadati</taxon>
        <taxon>Pseudomonadota</taxon>
        <taxon>Betaproteobacteria</taxon>
        <taxon>Burkholderiales</taxon>
        <taxon>Sphaerotilaceae</taxon>
        <taxon>Roseateles</taxon>
    </lineage>
</organism>
<proteinExistence type="predicted"/>
<dbReference type="EMBL" id="JAVDXV010000003">
    <property type="protein sequence ID" value="MDR7332632.1"/>
    <property type="molecule type" value="Genomic_DNA"/>
</dbReference>
<evidence type="ECO:0000256" key="2">
    <source>
        <dbReference type="SAM" id="SignalP"/>
    </source>
</evidence>
<protein>
    <submittedName>
        <fullName evidence="3">Uncharacterized protein</fullName>
    </submittedName>
</protein>
<dbReference type="RefSeq" id="WP_310327418.1">
    <property type="nucleotide sequence ID" value="NZ_JAVDXV010000003.1"/>
</dbReference>
<evidence type="ECO:0000256" key="1">
    <source>
        <dbReference type="SAM" id="MobiDB-lite"/>
    </source>
</evidence>
<keyword evidence="2" id="KW-0732">Signal</keyword>
<feature type="signal peptide" evidence="2">
    <location>
        <begin position="1"/>
        <end position="19"/>
    </location>
</feature>
<sequence>MKLKKALRALSLLAPAAFAKVPPLEVANPDKLLNIVPKLPALPAAKPPAAADRRPTCSSTSRTKRTTSTSPRRPTASRSPT</sequence>
<evidence type="ECO:0000313" key="3">
    <source>
        <dbReference type="EMBL" id="MDR7332632.1"/>
    </source>
</evidence>
<keyword evidence="4" id="KW-1185">Reference proteome</keyword>
<reference evidence="3 4" key="1">
    <citation type="submission" date="2023-07" db="EMBL/GenBank/DDBJ databases">
        <title>Sorghum-associated microbial communities from plants grown in Nebraska, USA.</title>
        <authorList>
            <person name="Schachtman D."/>
        </authorList>
    </citation>
    <scope>NUCLEOTIDE SEQUENCE [LARGE SCALE GENOMIC DNA]</scope>
    <source>
        <strain evidence="3 4">BE316</strain>
    </source>
</reference>
<gene>
    <name evidence="3" type="ORF">J2X21_001765</name>
</gene>
<evidence type="ECO:0000313" key="4">
    <source>
        <dbReference type="Proteomes" id="UP001180825"/>
    </source>
</evidence>
<accession>A0ABU2A604</accession>
<comment type="caution">
    <text evidence="3">The sequence shown here is derived from an EMBL/GenBank/DDBJ whole genome shotgun (WGS) entry which is preliminary data.</text>
</comment>
<dbReference type="Proteomes" id="UP001180825">
    <property type="component" value="Unassembled WGS sequence"/>
</dbReference>
<feature type="region of interest" description="Disordered" evidence="1">
    <location>
        <begin position="41"/>
        <end position="81"/>
    </location>
</feature>